<feature type="region of interest" description="Disordered" evidence="7">
    <location>
        <begin position="20"/>
        <end position="88"/>
    </location>
</feature>
<comment type="caution">
    <text evidence="11">The sequence shown here is derived from an EMBL/GenBank/DDBJ whole genome shotgun (WGS) entry which is preliminary data.</text>
</comment>
<dbReference type="Pfam" id="PF00160">
    <property type="entry name" value="Pro_isomerase"/>
    <property type="match status" value="1"/>
</dbReference>
<protein>
    <recommendedName>
        <fullName evidence="3 6">peptidylprolyl isomerase</fullName>
        <ecNumber evidence="3 6">5.2.1.8</ecNumber>
    </recommendedName>
</protein>
<dbReference type="PROSITE" id="PS50059">
    <property type="entry name" value="FKBP_PPIASE"/>
    <property type="match status" value="1"/>
</dbReference>
<dbReference type="InterPro" id="IPR046357">
    <property type="entry name" value="PPIase_dom_sf"/>
</dbReference>
<sequence length="392" mass="40052">MTRRLAAVGIAAALVVSACGSDDEPAAEQPAANDTTGDTAADDGATGDNSATDSDDEESATTAAGDGILVPGDPATGKPEIQLPAEEPDSLVVTVLEEGSGDVVEAGDSITVDYVGVLTADGTEFDASYNYGQAATFAIGVGQVIAGWDEGLVGLTEGSTVQLDIPSDLAYGDEGYAGVIPGGAALTFVIEIQEPAPPPTLAPQADAIDCPAVDGSSEQQQSFDEYPPTCIDTSKTYTAEIVTNKGTLVVELDDEAAPLTVNNFVTLARYHYFDDTNCHRIIPGFMAQCGDPTATGTGDPGYSFPDELPASSDVYVPGTVAMANSGPNTNGSQFFIITGDATFLPPSYSVFGTVVEGMDDTVPALDAAGNPNDNGVPPLEEVVIESVTITES</sequence>
<dbReference type="InterPro" id="IPR029000">
    <property type="entry name" value="Cyclophilin-like_dom_sf"/>
</dbReference>
<proteinExistence type="predicted"/>
<keyword evidence="8" id="KW-0732">Signal</keyword>
<dbReference type="AlphaFoldDB" id="A0A4R7HWG2"/>
<organism evidence="11 12">
    <name type="scientific">Ilumatobacter fluminis</name>
    <dbReference type="NCBI Taxonomy" id="467091"/>
    <lineage>
        <taxon>Bacteria</taxon>
        <taxon>Bacillati</taxon>
        <taxon>Actinomycetota</taxon>
        <taxon>Acidimicrobiia</taxon>
        <taxon>Acidimicrobiales</taxon>
        <taxon>Ilumatobacteraceae</taxon>
        <taxon>Ilumatobacter</taxon>
    </lineage>
</organism>
<keyword evidence="5 6" id="KW-0413">Isomerase</keyword>
<dbReference type="PANTHER" id="PTHR45625:SF3">
    <property type="entry name" value="PEPTIDYL-PROLYL CIS-TRANS ISOMERASE B-RELATED"/>
    <property type="match status" value="1"/>
</dbReference>
<dbReference type="EC" id="5.2.1.8" evidence="3 6"/>
<dbReference type="RefSeq" id="WP_208293951.1">
    <property type="nucleotide sequence ID" value="NZ_SOAU01000001.1"/>
</dbReference>
<feature type="chain" id="PRO_5039695874" description="peptidylprolyl isomerase" evidence="8">
    <location>
        <begin position="21"/>
        <end position="392"/>
    </location>
</feature>
<evidence type="ECO:0000256" key="7">
    <source>
        <dbReference type="SAM" id="MobiDB-lite"/>
    </source>
</evidence>
<dbReference type="GO" id="GO:0003755">
    <property type="term" value="F:peptidyl-prolyl cis-trans isomerase activity"/>
    <property type="evidence" value="ECO:0007669"/>
    <property type="project" value="UniProtKB-KW"/>
</dbReference>
<dbReference type="FunFam" id="3.10.50.40:FF:000006">
    <property type="entry name" value="Peptidyl-prolyl cis-trans isomerase"/>
    <property type="match status" value="1"/>
</dbReference>
<feature type="compositionally biased region" description="Low complexity" evidence="7">
    <location>
        <begin position="31"/>
        <end position="52"/>
    </location>
</feature>
<keyword evidence="12" id="KW-1185">Reference proteome</keyword>
<evidence type="ECO:0000259" key="10">
    <source>
        <dbReference type="PROSITE" id="PS50072"/>
    </source>
</evidence>
<reference evidence="11 12" key="1">
    <citation type="submission" date="2019-03" db="EMBL/GenBank/DDBJ databases">
        <title>Sequencing the genomes of 1000 actinobacteria strains.</title>
        <authorList>
            <person name="Klenk H.-P."/>
        </authorList>
    </citation>
    <scope>NUCLEOTIDE SEQUENCE [LARGE SCALE GENOMIC DNA]</scope>
    <source>
        <strain evidence="11 12">DSM 18936</strain>
    </source>
</reference>
<evidence type="ECO:0000256" key="1">
    <source>
        <dbReference type="ARBA" id="ARBA00000971"/>
    </source>
</evidence>
<accession>A0A4R7HWG2</accession>
<dbReference type="EMBL" id="SOAU01000001">
    <property type="protein sequence ID" value="TDT15140.1"/>
    <property type="molecule type" value="Genomic_DNA"/>
</dbReference>
<evidence type="ECO:0000313" key="11">
    <source>
        <dbReference type="EMBL" id="TDT15140.1"/>
    </source>
</evidence>
<dbReference type="PROSITE" id="PS50072">
    <property type="entry name" value="CSA_PPIASE_2"/>
    <property type="match status" value="1"/>
</dbReference>
<feature type="domain" description="PPIase FKBP-type" evidence="9">
    <location>
        <begin position="107"/>
        <end position="196"/>
    </location>
</feature>
<evidence type="ECO:0000256" key="2">
    <source>
        <dbReference type="ARBA" id="ARBA00002388"/>
    </source>
</evidence>
<keyword evidence="4 6" id="KW-0697">Rotamase</keyword>
<dbReference type="PANTHER" id="PTHR45625">
    <property type="entry name" value="PEPTIDYL-PROLYL CIS-TRANS ISOMERASE-RELATED"/>
    <property type="match status" value="1"/>
</dbReference>
<dbReference type="SUPFAM" id="SSF50891">
    <property type="entry name" value="Cyclophilin-like"/>
    <property type="match status" value="1"/>
</dbReference>
<dbReference type="SUPFAM" id="SSF54534">
    <property type="entry name" value="FKBP-like"/>
    <property type="match status" value="1"/>
</dbReference>
<evidence type="ECO:0000256" key="6">
    <source>
        <dbReference type="PROSITE-ProRule" id="PRU00277"/>
    </source>
</evidence>
<feature type="domain" description="PPIase cyclophilin-type" evidence="10">
    <location>
        <begin position="246"/>
        <end position="389"/>
    </location>
</feature>
<dbReference type="PROSITE" id="PS51257">
    <property type="entry name" value="PROKAR_LIPOPROTEIN"/>
    <property type="match status" value="1"/>
</dbReference>
<dbReference type="CDD" id="cd00317">
    <property type="entry name" value="cyclophilin"/>
    <property type="match status" value="1"/>
</dbReference>
<dbReference type="Gene3D" id="2.40.100.10">
    <property type="entry name" value="Cyclophilin-like"/>
    <property type="match status" value="1"/>
</dbReference>
<feature type="signal peptide" evidence="8">
    <location>
        <begin position="1"/>
        <end position="20"/>
    </location>
</feature>
<dbReference type="PRINTS" id="PR00153">
    <property type="entry name" value="CSAPPISMRASE"/>
</dbReference>
<dbReference type="Gene3D" id="3.10.50.40">
    <property type="match status" value="1"/>
</dbReference>
<evidence type="ECO:0000256" key="4">
    <source>
        <dbReference type="ARBA" id="ARBA00023110"/>
    </source>
</evidence>
<comment type="function">
    <text evidence="2">PPIases accelerate the folding of proteins. It catalyzes the cis-trans isomerization of proline imidic peptide bonds in oligopeptides.</text>
</comment>
<dbReference type="Pfam" id="PF00254">
    <property type="entry name" value="FKBP_C"/>
    <property type="match status" value="1"/>
</dbReference>
<name>A0A4R7HWG2_9ACTN</name>
<evidence type="ECO:0000256" key="8">
    <source>
        <dbReference type="SAM" id="SignalP"/>
    </source>
</evidence>
<evidence type="ECO:0000256" key="3">
    <source>
        <dbReference type="ARBA" id="ARBA00013194"/>
    </source>
</evidence>
<dbReference type="InterPro" id="IPR044666">
    <property type="entry name" value="Cyclophilin_A-like"/>
</dbReference>
<evidence type="ECO:0000259" key="9">
    <source>
        <dbReference type="PROSITE" id="PS50059"/>
    </source>
</evidence>
<evidence type="ECO:0000313" key="12">
    <source>
        <dbReference type="Proteomes" id="UP000294558"/>
    </source>
</evidence>
<dbReference type="Proteomes" id="UP000294558">
    <property type="component" value="Unassembled WGS sequence"/>
</dbReference>
<dbReference type="InterPro" id="IPR002130">
    <property type="entry name" value="Cyclophilin-type_PPIase_dom"/>
</dbReference>
<dbReference type="InterPro" id="IPR001179">
    <property type="entry name" value="PPIase_FKBP_dom"/>
</dbReference>
<evidence type="ECO:0000256" key="5">
    <source>
        <dbReference type="ARBA" id="ARBA00023235"/>
    </source>
</evidence>
<gene>
    <name evidence="11" type="ORF">BDK89_0702</name>
</gene>
<comment type="catalytic activity">
    <reaction evidence="1 6">
        <text>[protein]-peptidylproline (omega=180) = [protein]-peptidylproline (omega=0)</text>
        <dbReference type="Rhea" id="RHEA:16237"/>
        <dbReference type="Rhea" id="RHEA-COMP:10747"/>
        <dbReference type="Rhea" id="RHEA-COMP:10748"/>
        <dbReference type="ChEBI" id="CHEBI:83833"/>
        <dbReference type="ChEBI" id="CHEBI:83834"/>
        <dbReference type="EC" id="5.2.1.8"/>
    </reaction>
</comment>